<evidence type="ECO:0000256" key="9">
    <source>
        <dbReference type="RuleBase" id="RU366031"/>
    </source>
</evidence>
<comment type="caution">
    <text evidence="11">The sequence shown here is derived from an EMBL/GenBank/DDBJ whole genome shotgun (WGS) entry which is preliminary data.</text>
</comment>
<dbReference type="EMBL" id="JBHRSW010000047">
    <property type="protein sequence ID" value="MFC3123179.1"/>
    <property type="molecule type" value="Genomic_DNA"/>
</dbReference>
<dbReference type="Gene3D" id="3.40.50.10090">
    <property type="match status" value="2"/>
</dbReference>
<dbReference type="RefSeq" id="WP_376921294.1">
    <property type="nucleotide sequence ID" value="NZ_JBHRSW010000047.1"/>
</dbReference>
<comment type="similarity">
    <text evidence="2 9">Belongs to the uroporphyrinogen-III synthase family.</text>
</comment>
<gene>
    <name evidence="11" type="ORF">ACFOHL_16270</name>
</gene>
<evidence type="ECO:0000256" key="8">
    <source>
        <dbReference type="ARBA" id="ARBA00048617"/>
    </source>
</evidence>
<dbReference type="PANTHER" id="PTHR38042:SF1">
    <property type="entry name" value="UROPORPHYRINOGEN-III SYNTHASE, CHLOROPLASTIC"/>
    <property type="match status" value="1"/>
</dbReference>
<comment type="function">
    <text evidence="6 9">Catalyzes cyclization of the linear tetrapyrrole, hydroxymethylbilane, to the macrocyclic uroporphyrinogen III.</text>
</comment>
<dbReference type="Proteomes" id="UP001595478">
    <property type="component" value="Unassembled WGS sequence"/>
</dbReference>
<name>A0ABV7FS45_9ALTE</name>
<evidence type="ECO:0000256" key="3">
    <source>
        <dbReference type="ARBA" id="ARBA00013109"/>
    </source>
</evidence>
<evidence type="ECO:0000259" key="10">
    <source>
        <dbReference type="Pfam" id="PF02602"/>
    </source>
</evidence>
<evidence type="ECO:0000256" key="6">
    <source>
        <dbReference type="ARBA" id="ARBA00037589"/>
    </source>
</evidence>
<keyword evidence="4 9" id="KW-0456">Lyase</keyword>
<evidence type="ECO:0000313" key="12">
    <source>
        <dbReference type="Proteomes" id="UP001595478"/>
    </source>
</evidence>
<dbReference type="EC" id="4.2.1.75" evidence="3 9"/>
<evidence type="ECO:0000256" key="7">
    <source>
        <dbReference type="ARBA" id="ARBA00040167"/>
    </source>
</evidence>
<dbReference type="GO" id="GO:0004852">
    <property type="term" value="F:uroporphyrinogen-III synthase activity"/>
    <property type="evidence" value="ECO:0007669"/>
    <property type="project" value="UniProtKB-EC"/>
</dbReference>
<keyword evidence="12" id="KW-1185">Reference proteome</keyword>
<dbReference type="Pfam" id="PF02602">
    <property type="entry name" value="HEM4"/>
    <property type="match status" value="1"/>
</dbReference>
<dbReference type="InterPro" id="IPR003754">
    <property type="entry name" value="4pyrrol_synth_uPrphyn_synth"/>
</dbReference>
<comment type="catalytic activity">
    <reaction evidence="8 9">
        <text>hydroxymethylbilane = uroporphyrinogen III + H2O</text>
        <dbReference type="Rhea" id="RHEA:18965"/>
        <dbReference type="ChEBI" id="CHEBI:15377"/>
        <dbReference type="ChEBI" id="CHEBI:57308"/>
        <dbReference type="ChEBI" id="CHEBI:57845"/>
        <dbReference type="EC" id="4.2.1.75"/>
    </reaction>
</comment>
<feature type="domain" description="Tetrapyrrole biosynthesis uroporphyrinogen III synthase" evidence="10">
    <location>
        <begin position="29"/>
        <end position="224"/>
    </location>
</feature>
<evidence type="ECO:0000256" key="5">
    <source>
        <dbReference type="ARBA" id="ARBA00023244"/>
    </source>
</evidence>
<organism evidence="11 12">
    <name type="scientific">Agaribacter flavus</name>
    <dbReference type="NCBI Taxonomy" id="1902781"/>
    <lineage>
        <taxon>Bacteria</taxon>
        <taxon>Pseudomonadati</taxon>
        <taxon>Pseudomonadota</taxon>
        <taxon>Gammaproteobacteria</taxon>
        <taxon>Alteromonadales</taxon>
        <taxon>Alteromonadaceae</taxon>
        <taxon>Agaribacter</taxon>
    </lineage>
</organism>
<dbReference type="CDD" id="cd06578">
    <property type="entry name" value="HemD"/>
    <property type="match status" value="1"/>
</dbReference>
<reference evidence="12" key="1">
    <citation type="journal article" date="2019" name="Int. J. Syst. Evol. Microbiol.">
        <title>The Global Catalogue of Microorganisms (GCM) 10K type strain sequencing project: providing services to taxonomists for standard genome sequencing and annotation.</title>
        <authorList>
            <consortium name="The Broad Institute Genomics Platform"/>
            <consortium name="The Broad Institute Genome Sequencing Center for Infectious Disease"/>
            <person name="Wu L."/>
            <person name="Ma J."/>
        </authorList>
    </citation>
    <scope>NUCLEOTIDE SEQUENCE [LARGE SCALE GENOMIC DNA]</scope>
    <source>
        <strain evidence="12">KCTC 52473</strain>
    </source>
</reference>
<evidence type="ECO:0000256" key="2">
    <source>
        <dbReference type="ARBA" id="ARBA00008133"/>
    </source>
</evidence>
<evidence type="ECO:0000256" key="4">
    <source>
        <dbReference type="ARBA" id="ARBA00023239"/>
    </source>
</evidence>
<keyword evidence="5 9" id="KW-0627">Porphyrin biosynthesis</keyword>
<proteinExistence type="inferred from homology"/>
<sequence length="232" mass="25893">MLLVTRPEPKASKSVSLFKSEHLPCCKYPAINIQLILDAQLPRQTYDIVIVTSTYTLGWLTQHKFICKEATISIGQATTHAIQQAKLPWVKQLIQATQQNSEGVLALPILQDLKAKRVLIVKGKGGRDLLETSLCNKGATVDALAVYERQGNCDQQLIRQVEEQPITCIIVTSVEIATQLFACFSEQWLFDKKWIAASHRIADFLKSKNIENVWVSDSAEDSAIMDVAKSIL</sequence>
<evidence type="ECO:0000256" key="1">
    <source>
        <dbReference type="ARBA" id="ARBA00004772"/>
    </source>
</evidence>
<dbReference type="InterPro" id="IPR039793">
    <property type="entry name" value="UROS/Hem4"/>
</dbReference>
<accession>A0ABV7FS45</accession>
<evidence type="ECO:0000313" key="11">
    <source>
        <dbReference type="EMBL" id="MFC3123179.1"/>
    </source>
</evidence>
<dbReference type="PANTHER" id="PTHR38042">
    <property type="entry name" value="UROPORPHYRINOGEN-III SYNTHASE, CHLOROPLASTIC"/>
    <property type="match status" value="1"/>
</dbReference>
<protein>
    <recommendedName>
        <fullName evidence="7 9">Uroporphyrinogen-III synthase</fullName>
        <ecNumber evidence="3 9">4.2.1.75</ecNumber>
    </recommendedName>
</protein>
<dbReference type="InterPro" id="IPR036108">
    <property type="entry name" value="4pyrrol_syn_uPrphyn_synt_sf"/>
</dbReference>
<comment type="pathway">
    <text evidence="1 9">Porphyrin-containing compound metabolism; protoporphyrin-IX biosynthesis; coproporphyrinogen-III from 5-aminolevulinate: step 3/4.</text>
</comment>
<dbReference type="SUPFAM" id="SSF69618">
    <property type="entry name" value="HemD-like"/>
    <property type="match status" value="1"/>
</dbReference>